<feature type="signal peptide" evidence="2">
    <location>
        <begin position="1"/>
        <end position="22"/>
    </location>
</feature>
<dbReference type="EMBL" id="JANCLT010000002">
    <property type="protein sequence ID" value="MCP8967938.1"/>
    <property type="molecule type" value="Genomic_DNA"/>
</dbReference>
<reference evidence="3" key="1">
    <citation type="submission" date="2022-07" db="EMBL/GenBank/DDBJ databases">
        <authorList>
            <person name="Li W.-J."/>
            <person name="Deng Q.-Q."/>
        </authorList>
    </citation>
    <scope>NUCLEOTIDE SEQUENCE</scope>
    <source>
        <strain evidence="3">SYSU M60031</strain>
    </source>
</reference>
<feature type="compositionally biased region" description="Basic and acidic residues" evidence="1">
    <location>
        <begin position="181"/>
        <end position="201"/>
    </location>
</feature>
<feature type="chain" id="PRO_5041287476" evidence="2">
    <location>
        <begin position="23"/>
        <end position="264"/>
    </location>
</feature>
<evidence type="ECO:0000313" key="3">
    <source>
        <dbReference type="EMBL" id="MCP8967938.1"/>
    </source>
</evidence>
<dbReference type="NCBIfam" id="TIGR02837">
    <property type="entry name" value="spore_II_R"/>
    <property type="match status" value="1"/>
</dbReference>
<dbReference type="Pfam" id="PF09551">
    <property type="entry name" value="Spore_II_R"/>
    <property type="match status" value="1"/>
</dbReference>
<sequence>MKKQIIAFLLLLVIGAQLTAHFGYTAAQASSIKIPNEAIRLRILANSDSEQDQALKRKVRDRVKAQIDTWVQDLKSFEDARRVIQSRLPEIEQTVAAVLKEEGSKQGFKVEFGKHVKFPTKVYGNFIYPAGEYEAVLVTLGEGAGANWWCVLFPPLCFLDFASGTAIAKKQETEEPVQEPAEEKAAMEQEQPKEQPKQEKKAVKKTVKAAKARTMQEEKLLKEIEASTADEEPATEEKPEFVKEEKETEVRFFLVDAFHSLFSR</sequence>
<dbReference type="InterPro" id="IPR014202">
    <property type="entry name" value="Spore_II_R"/>
</dbReference>
<feature type="region of interest" description="Disordered" evidence="1">
    <location>
        <begin position="223"/>
        <end position="243"/>
    </location>
</feature>
<gene>
    <name evidence="3" type="primary">spoIIR</name>
    <name evidence="3" type="ORF">NK662_05215</name>
</gene>
<name>A0AA41X680_9BACI</name>
<proteinExistence type="predicted"/>
<dbReference type="AlphaFoldDB" id="A0AA41X680"/>
<evidence type="ECO:0000313" key="4">
    <source>
        <dbReference type="Proteomes" id="UP001156102"/>
    </source>
</evidence>
<organism evidence="3 4">
    <name type="scientific">Ectobacillus ponti</name>
    <dbReference type="NCBI Taxonomy" id="2961894"/>
    <lineage>
        <taxon>Bacteria</taxon>
        <taxon>Bacillati</taxon>
        <taxon>Bacillota</taxon>
        <taxon>Bacilli</taxon>
        <taxon>Bacillales</taxon>
        <taxon>Bacillaceae</taxon>
        <taxon>Ectobacillus</taxon>
    </lineage>
</organism>
<dbReference type="RefSeq" id="WP_254757842.1">
    <property type="nucleotide sequence ID" value="NZ_JANCLT010000002.1"/>
</dbReference>
<evidence type="ECO:0000256" key="2">
    <source>
        <dbReference type="SAM" id="SignalP"/>
    </source>
</evidence>
<evidence type="ECO:0000256" key="1">
    <source>
        <dbReference type="SAM" id="MobiDB-lite"/>
    </source>
</evidence>
<accession>A0AA41X680</accession>
<feature type="region of interest" description="Disordered" evidence="1">
    <location>
        <begin position="170"/>
        <end position="208"/>
    </location>
</feature>
<protein>
    <submittedName>
        <fullName evidence="3">Stage II sporulation protein R</fullName>
    </submittedName>
</protein>
<keyword evidence="4" id="KW-1185">Reference proteome</keyword>
<dbReference type="Proteomes" id="UP001156102">
    <property type="component" value="Unassembled WGS sequence"/>
</dbReference>
<keyword evidence="2" id="KW-0732">Signal</keyword>
<comment type="caution">
    <text evidence="3">The sequence shown here is derived from an EMBL/GenBank/DDBJ whole genome shotgun (WGS) entry which is preliminary data.</text>
</comment>